<feature type="domain" description="ANTAR" evidence="1">
    <location>
        <begin position="132"/>
        <end position="193"/>
    </location>
</feature>
<dbReference type="RefSeq" id="WP_381827844.1">
    <property type="nucleotide sequence ID" value="NZ_JBHTCF010000002.1"/>
</dbReference>
<dbReference type="InterPro" id="IPR011006">
    <property type="entry name" value="CheY-like_superfamily"/>
</dbReference>
<dbReference type="InterPro" id="IPR005561">
    <property type="entry name" value="ANTAR"/>
</dbReference>
<protein>
    <submittedName>
        <fullName evidence="2">ANTAR domain-containing protein</fullName>
    </submittedName>
</protein>
<proteinExistence type="predicted"/>
<evidence type="ECO:0000313" key="3">
    <source>
        <dbReference type="Proteomes" id="UP001596523"/>
    </source>
</evidence>
<dbReference type="InterPro" id="IPR036388">
    <property type="entry name" value="WH-like_DNA-bd_sf"/>
</dbReference>
<keyword evidence="3" id="KW-1185">Reference proteome</keyword>
<dbReference type="PROSITE" id="PS50921">
    <property type="entry name" value="ANTAR"/>
    <property type="match status" value="1"/>
</dbReference>
<dbReference type="SUPFAM" id="SSF52172">
    <property type="entry name" value="CheY-like"/>
    <property type="match status" value="1"/>
</dbReference>
<dbReference type="Gene3D" id="1.10.10.10">
    <property type="entry name" value="Winged helix-like DNA-binding domain superfamily/Winged helix DNA-binding domain"/>
    <property type="match status" value="1"/>
</dbReference>
<sequence length="231" mass="24296">MAESADSGTEQVGSCGRGAAADAHRLPGLRIFSRTVGDRTVVSVRGELELATDHRLQRALRTVPVGSDGGVDLDLHGVEFCICSAVNIWFSTRQQVLDAPRTAGADDTSPHEAHAVGGDGTERAAAHLDMSAEALRLELEQLRRAMQSRGTIDLARGIIMAAFTVSPETAWQVLVATSQNTNTKLHHVAQQLVDTSTGGTPLPKDMQDQLSAAIEQLAAAEGSSQPTAAAP</sequence>
<dbReference type="InterPro" id="IPR036513">
    <property type="entry name" value="STAS_dom_sf"/>
</dbReference>
<organism evidence="2 3">
    <name type="scientific">Streptomyces monticola</name>
    <dbReference type="NCBI Taxonomy" id="2666263"/>
    <lineage>
        <taxon>Bacteria</taxon>
        <taxon>Bacillati</taxon>
        <taxon>Actinomycetota</taxon>
        <taxon>Actinomycetes</taxon>
        <taxon>Kitasatosporales</taxon>
        <taxon>Streptomycetaceae</taxon>
        <taxon>Streptomyces</taxon>
    </lineage>
</organism>
<gene>
    <name evidence="2" type="ORF">ACFQVC_07450</name>
</gene>
<name>A0ABW2JDD9_9ACTN</name>
<dbReference type="EMBL" id="JBHTCF010000002">
    <property type="protein sequence ID" value="MFC7304048.1"/>
    <property type="molecule type" value="Genomic_DNA"/>
</dbReference>
<evidence type="ECO:0000259" key="1">
    <source>
        <dbReference type="PROSITE" id="PS50921"/>
    </source>
</evidence>
<dbReference type="Pfam" id="PF03861">
    <property type="entry name" value="ANTAR"/>
    <property type="match status" value="1"/>
</dbReference>
<comment type="caution">
    <text evidence="2">The sequence shown here is derived from an EMBL/GenBank/DDBJ whole genome shotgun (WGS) entry which is preliminary data.</text>
</comment>
<evidence type="ECO:0000313" key="2">
    <source>
        <dbReference type="EMBL" id="MFC7304048.1"/>
    </source>
</evidence>
<dbReference type="Gene3D" id="3.30.750.24">
    <property type="entry name" value="STAS domain"/>
    <property type="match status" value="1"/>
</dbReference>
<dbReference type="SMART" id="SM01012">
    <property type="entry name" value="ANTAR"/>
    <property type="match status" value="1"/>
</dbReference>
<accession>A0ABW2JDD9</accession>
<dbReference type="Proteomes" id="UP001596523">
    <property type="component" value="Unassembled WGS sequence"/>
</dbReference>
<reference evidence="3" key="1">
    <citation type="journal article" date="2019" name="Int. J. Syst. Evol. Microbiol.">
        <title>The Global Catalogue of Microorganisms (GCM) 10K type strain sequencing project: providing services to taxonomists for standard genome sequencing and annotation.</title>
        <authorList>
            <consortium name="The Broad Institute Genomics Platform"/>
            <consortium name="The Broad Institute Genome Sequencing Center for Infectious Disease"/>
            <person name="Wu L."/>
            <person name="Ma J."/>
        </authorList>
    </citation>
    <scope>NUCLEOTIDE SEQUENCE [LARGE SCALE GENOMIC DNA]</scope>
    <source>
        <strain evidence="3">SYNS20</strain>
    </source>
</reference>